<keyword evidence="2" id="KW-1185">Reference proteome</keyword>
<sequence>MKVVPHCAYRFAVSTLEHVCPNGHRSYESMTRPLPLQLAYPLSYVGDLGSSTDLVVAISIPKRDSQHSSLHSVLRDFKFVDQVDCQCPRLGSISQFGKAMYENP</sequence>
<dbReference type="EMBL" id="CAKXAJ010025500">
    <property type="protein sequence ID" value="CAH2240382.1"/>
    <property type="molecule type" value="Genomic_DNA"/>
</dbReference>
<comment type="caution">
    <text evidence="1">The sequence shown here is derived from an EMBL/GenBank/DDBJ whole genome shotgun (WGS) entry which is preliminary data.</text>
</comment>
<organism evidence="1 2">
    <name type="scientific">Pararge aegeria aegeria</name>
    <dbReference type="NCBI Taxonomy" id="348720"/>
    <lineage>
        <taxon>Eukaryota</taxon>
        <taxon>Metazoa</taxon>
        <taxon>Ecdysozoa</taxon>
        <taxon>Arthropoda</taxon>
        <taxon>Hexapoda</taxon>
        <taxon>Insecta</taxon>
        <taxon>Pterygota</taxon>
        <taxon>Neoptera</taxon>
        <taxon>Endopterygota</taxon>
        <taxon>Lepidoptera</taxon>
        <taxon>Glossata</taxon>
        <taxon>Ditrysia</taxon>
        <taxon>Papilionoidea</taxon>
        <taxon>Nymphalidae</taxon>
        <taxon>Satyrinae</taxon>
        <taxon>Satyrini</taxon>
        <taxon>Parargina</taxon>
        <taxon>Pararge</taxon>
    </lineage>
</organism>
<evidence type="ECO:0000313" key="1">
    <source>
        <dbReference type="EMBL" id="CAH2240382.1"/>
    </source>
</evidence>
<accession>A0A8S4RSB8</accession>
<name>A0A8S4RSB8_9NEOP</name>
<evidence type="ECO:0000313" key="2">
    <source>
        <dbReference type="Proteomes" id="UP000838756"/>
    </source>
</evidence>
<protein>
    <submittedName>
        <fullName evidence="1">Jg26421 protein</fullName>
    </submittedName>
</protein>
<proteinExistence type="predicted"/>
<reference evidence="1" key="1">
    <citation type="submission" date="2022-03" db="EMBL/GenBank/DDBJ databases">
        <authorList>
            <person name="Lindestad O."/>
        </authorList>
    </citation>
    <scope>NUCLEOTIDE SEQUENCE</scope>
</reference>
<dbReference type="OrthoDB" id="7473166at2759"/>
<dbReference type="AlphaFoldDB" id="A0A8S4RSB8"/>
<gene>
    <name evidence="1" type="primary">jg26421</name>
    <name evidence="1" type="ORF">PAEG_LOCUS16973</name>
</gene>
<dbReference type="Proteomes" id="UP000838756">
    <property type="component" value="Unassembled WGS sequence"/>
</dbReference>